<dbReference type="RefSeq" id="WP_407327034.1">
    <property type="nucleotide sequence ID" value="NZ_CP136865.1"/>
</dbReference>
<dbReference type="Gene3D" id="3.30.450.20">
    <property type="entry name" value="PAS domain"/>
    <property type="match status" value="3"/>
</dbReference>
<dbReference type="NCBIfam" id="TIGR00229">
    <property type="entry name" value="sensory_box"/>
    <property type="match status" value="2"/>
</dbReference>
<dbReference type="InterPro" id="IPR029787">
    <property type="entry name" value="Nucleotide_cyclase"/>
</dbReference>
<protein>
    <submittedName>
        <fullName evidence="4">EAL domain-containing protein</fullName>
    </submittedName>
</protein>
<dbReference type="Pfam" id="PF00989">
    <property type="entry name" value="PAS"/>
    <property type="match status" value="1"/>
</dbReference>
<dbReference type="InterPro" id="IPR001633">
    <property type="entry name" value="EAL_dom"/>
</dbReference>
<dbReference type="Pfam" id="PF00990">
    <property type="entry name" value="GGDEF"/>
    <property type="match status" value="1"/>
</dbReference>
<dbReference type="Pfam" id="PF00563">
    <property type="entry name" value="EAL"/>
    <property type="match status" value="1"/>
</dbReference>
<dbReference type="CDD" id="cd00130">
    <property type="entry name" value="PAS"/>
    <property type="match status" value="2"/>
</dbReference>
<dbReference type="Gene3D" id="3.30.70.270">
    <property type="match status" value="1"/>
</dbReference>
<dbReference type="PROSITE" id="PS50112">
    <property type="entry name" value="PAS"/>
    <property type="match status" value="2"/>
</dbReference>
<dbReference type="InterPro" id="IPR013767">
    <property type="entry name" value="PAS_fold"/>
</dbReference>
<dbReference type="EMBL" id="CP136865">
    <property type="protein sequence ID" value="WOJ96355.1"/>
    <property type="molecule type" value="Genomic_DNA"/>
</dbReference>
<dbReference type="Pfam" id="PF08447">
    <property type="entry name" value="PAS_3"/>
    <property type="match status" value="1"/>
</dbReference>
<dbReference type="SUPFAM" id="SSF141868">
    <property type="entry name" value="EAL domain-like"/>
    <property type="match status" value="1"/>
</dbReference>
<organism evidence="4 5">
    <name type="scientific">Congregibacter brevis</name>
    <dbReference type="NCBI Taxonomy" id="3081201"/>
    <lineage>
        <taxon>Bacteria</taxon>
        <taxon>Pseudomonadati</taxon>
        <taxon>Pseudomonadota</taxon>
        <taxon>Gammaproteobacteria</taxon>
        <taxon>Cellvibrionales</taxon>
        <taxon>Halieaceae</taxon>
        <taxon>Congregibacter</taxon>
    </lineage>
</organism>
<evidence type="ECO:0000259" key="3">
    <source>
        <dbReference type="PROSITE" id="PS50887"/>
    </source>
</evidence>
<dbReference type="Proteomes" id="UP001626549">
    <property type="component" value="Chromosome"/>
</dbReference>
<dbReference type="Gene3D" id="3.20.20.450">
    <property type="entry name" value="EAL domain"/>
    <property type="match status" value="1"/>
</dbReference>
<reference evidence="4 5" key="1">
    <citation type="submission" date="2023-10" db="EMBL/GenBank/DDBJ databases">
        <title>Two novel species belonging to the OM43/NOR5 clade.</title>
        <authorList>
            <person name="Park M."/>
        </authorList>
    </citation>
    <scope>NUCLEOTIDE SEQUENCE [LARGE SCALE GENOMIC DNA]</scope>
    <source>
        <strain evidence="4 5">IMCC45268</strain>
    </source>
</reference>
<dbReference type="CDD" id="cd01948">
    <property type="entry name" value="EAL"/>
    <property type="match status" value="1"/>
</dbReference>
<dbReference type="NCBIfam" id="TIGR00254">
    <property type="entry name" value="GGDEF"/>
    <property type="match status" value="1"/>
</dbReference>
<proteinExistence type="predicted"/>
<dbReference type="PANTHER" id="PTHR44757:SF2">
    <property type="entry name" value="BIOFILM ARCHITECTURE MAINTENANCE PROTEIN MBAA"/>
    <property type="match status" value="1"/>
</dbReference>
<dbReference type="InterPro" id="IPR043128">
    <property type="entry name" value="Rev_trsase/Diguanyl_cyclase"/>
</dbReference>
<dbReference type="InterPro" id="IPR035965">
    <property type="entry name" value="PAS-like_dom_sf"/>
</dbReference>
<dbReference type="SMART" id="SM00267">
    <property type="entry name" value="GGDEF"/>
    <property type="match status" value="1"/>
</dbReference>
<dbReference type="InterPro" id="IPR000014">
    <property type="entry name" value="PAS"/>
</dbReference>
<feature type="domain" description="PAS" evidence="1">
    <location>
        <begin position="127"/>
        <end position="200"/>
    </location>
</feature>
<feature type="domain" description="PAS" evidence="1">
    <location>
        <begin position="252"/>
        <end position="291"/>
    </location>
</feature>
<feature type="domain" description="EAL" evidence="2">
    <location>
        <begin position="541"/>
        <end position="795"/>
    </location>
</feature>
<evidence type="ECO:0000259" key="2">
    <source>
        <dbReference type="PROSITE" id="PS50883"/>
    </source>
</evidence>
<dbReference type="InterPro" id="IPR000160">
    <property type="entry name" value="GGDEF_dom"/>
</dbReference>
<evidence type="ECO:0000313" key="4">
    <source>
        <dbReference type="EMBL" id="WOJ96355.1"/>
    </source>
</evidence>
<keyword evidence="5" id="KW-1185">Reference proteome</keyword>
<accession>A0ABZ0IB41</accession>
<dbReference type="InterPro" id="IPR001610">
    <property type="entry name" value="PAC"/>
</dbReference>
<name>A0ABZ0IB41_9GAMM</name>
<dbReference type="SMART" id="SM00091">
    <property type="entry name" value="PAS"/>
    <property type="match status" value="3"/>
</dbReference>
<dbReference type="PROSITE" id="PS50883">
    <property type="entry name" value="EAL"/>
    <property type="match status" value="1"/>
</dbReference>
<evidence type="ECO:0000313" key="5">
    <source>
        <dbReference type="Proteomes" id="UP001626549"/>
    </source>
</evidence>
<dbReference type="SMART" id="SM00086">
    <property type="entry name" value="PAC"/>
    <property type="match status" value="3"/>
</dbReference>
<dbReference type="InterPro" id="IPR035919">
    <property type="entry name" value="EAL_sf"/>
</dbReference>
<sequence>MSETHLLPQSDAVFLAAGIGTWHWDAASGIFQLSDDGIEMLQVRNDELPLNADTILGQILDEDVDDFQAAMAQLLIEPSLIKVDFRALLDSGDVRWYRAVGQSYKADSGSVSHASGVLVDVTGQHNAEHYYDTFFQQPNGMHLVASIDGVIALANSAWQLVLGYAPSELIGRNFLDLVHEKDQESTIAEMVNLSRGLKTLYFENRYRHKDGSYRVIAWSAATAERESVICGVGRDISQEHAARRELFQAAAVFNNSGEGILISDADGRIRDVNAAFSRITGYSRDEAIGESTNLLRSGRHDADFYQTMWHALQKNGVWRGEIWNRRKSGTVFPELLTISKIDGPDGGFMAIFTDISQLKETEAQLQKLAHYDPLTNLPNRFLINERLEHGIRRAQRRSDQLAVFFLDIDGFKNINDSLGHLAGDRLLGITADRLRDVLREDDSVGRIGGDEFLMLLDDIGSPEDATNIAEKVIGALRKPMILEGRSVSVSASIGISIFPEDGQTAETLMSNADAAMYNAKDQGRDTFRFYSEHLTRQAFQNVLIDSALREAVAKKELHLAFQPQVINDSQTLLGLEVLLRWHHPTLGKVPPAQFIPQAERTGLIRNIGHWVLEQSCIQGSHWLAEGLEFGHLAVNVSAPQFRAEDFVAQVKKVLQDTQFPPEKLELELTESVLVRDTEALIESMHELRALGVMFAIDDFGTGYSSLSYLKRMPIDRLKLDKSFVDNIASDESDQIIAGAVLALGDALGVPVIAEGIEQDAQAQVLKGLGCTHFQGFLYGMPMYAPRTEVLLRSHKP</sequence>
<dbReference type="SMART" id="SM00052">
    <property type="entry name" value="EAL"/>
    <property type="match status" value="1"/>
</dbReference>
<dbReference type="InterPro" id="IPR052155">
    <property type="entry name" value="Biofilm_reg_signaling"/>
</dbReference>
<feature type="domain" description="GGDEF" evidence="3">
    <location>
        <begin position="399"/>
        <end position="532"/>
    </location>
</feature>
<evidence type="ECO:0000259" key="1">
    <source>
        <dbReference type="PROSITE" id="PS50112"/>
    </source>
</evidence>
<dbReference type="PROSITE" id="PS50887">
    <property type="entry name" value="GGDEF"/>
    <property type="match status" value="1"/>
</dbReference>
<dbReference type="SUPFAM" id="SSF55785">
    <property type="entry name" value="PYP-like sensor domain (PAS domain)"/>
    <property type="match status" value="3"/>
</dbReference>
<dbReference type="PANTHER" id="PTHR44757">
    <property type="entry name" value="DIGUANYLATE CYCLASE DGCP"/>
    <property type="match status" value="1"/>
</dbReference>
<dbReference type="CDD" id="cd01949">
    <property type="entry name" value="GGDEF"/>
    <property type="match status" value="1"/>
</dbReference>
<gene>
    <name evidence="4" type="ORF">R0137_14015</name>
</gene>
<dbReference type="InterPro" id="IPR013655">
    <property type="entry name" value="PAS_fold_3"/>
</dbReference>
<dbReference type="SUPFAM" id="SSF55073">
    <property type="entry name" value="Nucleotide cyclase"/>
    <property type="match status" value="1"/>
</dbReference>